<evidence type="ECO:0000313" key="1">
    <source>
        <dbReference type="EMBL" id="SHL68265.1"/>
    </source>
</evidence>
<name>A0A1M7CM58_9FLAO</name>
<dbReference type="Proteomes" id="UP000184364">
    <property type="component" value="Unassembled WGS sequence"/>
</dbReference>
<organism evidence="1 2">
    <name type="scientific">Chryseobacterium polytrichastri</name>
    <dbReference type="NCBI Taxonomy" id="1302687"/>
    <lineage>
        <taxon>Bacteria</taxon>
        <taxon>Pseudomonadati</taxon>
        <taxon>Bacteroidota</taxon>
        <taxon>Flavobacteriia</taxon>
        <taxon>Flavobacteriales</taxon>
        <taxon>Weeksellaceae</taxon>
        <taxon>Chryseobacterium group</taxon>
        <taxon>Chryseobacterium</taxon>
    </lineage>
</organism>
<keyword evidence="2" id="KW-1185">Reference proteome</keyword>
<reference evidence="2" key="1">
    <citation type="submission" date="2016-11" db="EMBL/GenBank/DDBJ databases">
        <authorList>
            <person name="Varghese N."/>
            <person name="Submissions S."/>
        </authorList>
    </citation>
    <scope>NUCLEOTIDE SEQUENCE [LARGE SCALE GENOMIC DNA]</scope>
    <source>
        <strain evidence="2">DSM 26899</strain>
    </source>
</reference>
<proteinExistence type="predicted"/>
<dbReference type="AlphaFoldDB" id="A0A1M7CM58"/>
<sequence length="46" mass="5531">MLIYTYLPRLIARFYYLQMKLNKNSFISQLTEIISAELTNKLLTFL</sequence>
<gene>
    <name evidence="1" type="ORF">SAMN05444267_102271</name>
</gene>
<protein>
    <submittedName>
        <fullName evidence="1">Uncharacterized protein</fullName>
    </submittedName>
</protein>
<dbReference type="EMBL" id="FRAV01000022">
    <property type="protein sequence ID" value="SHL68265.1"/>
    <property type="molecule type" value="Genomic_DNA"/>
</dbReference>
<accession>A0A1M7CM58</accession>
<evidence type="ECO:0000313" key="2">
    <source>
        <dbReference type="Proteomes" id="UP000184364"/>
    </source>
</evidence>